<protein>
    <submittedName>
        <fullName evidence="1">Uncharacterized protein</fullName>
    </submittedName>
</protein>
<proteinExistence type="predicted"/>
<dbReference type="EMBL" id="UINC01191109">
    <property type="protein sequence ID" value="SVE05577.1"/>
    <property type="molecule type" value="Genomic_DNA"/>
</dbReference>
<accession>A0A383ACN1</accession>
<sequence>MLVFSLFAQDASNAPEKSGTTGSIGTVTINGEVYNQLSLRPEIPIGKLGLGLDVYLYFNDKGMYWESWDFSSGDAAYRTIIDKIYYLRWGQPGENLYFKAGALPSVTLGQGILVNNYSNIMEYPQVRQIGLDFKAKIAGVGIELIHSNFKEASPGVIGMRSSLGILPKLSAGISYVTDLDQNAGLKDSDGDTYPDYYDFYPDDSLRYDGLADAQDDWEV</sequence>
<dbReference type="AlphaFoldDB" id="A0A383ACN1"/>
<gene>
    <name evidence="1" type="ORF">METZ01_LOCUS458431</name>
</gene>
<name>A0A383ACN1_9ZZZZ</name>
<evidence type="ECO:0000313" key="1">
    <source>
        <dbReference type="EMBL" id="SVE05577.1"/>
    </source>
</evidence>
<organism evidence="1">
    <name type="scientific">marine metagenome</name>
    <dbReference type="NCBI Taxonomy" id="408172"/>
    <lineage>
        <taxon>unclassified sequences</taxon>
        <taxon>metagenomes</taxon>
        <taxon>ecological metagenomes</taxon>
    </lineage>
</organism>
<feature type="non-terminal residue" evidence="1">
    <location>
        <position position="219"/>
    </location>
</feature>
<reference evidence="1" key="1">
    <citation type="submission" date="2018-05" db="EMBL/GenBank/DDBJ databases">
        <authorList>
            <person name="Lanie J.A."/>
            <person name="Ng W.-L."/>
            <person name="Kazmierczak K.M."/>
            <person name="Andrzejewski T.M."/>
            <person name="Davidsen T.M."/>
            <person name="Wayne K.J."/>
            <person name="Tettelin H."/>
            <person name="Glass J.I."/>
            <person name="Rusch D."/>
            <person name="Podicherti R."/>
            <person name="Tsui H.-C.T."/>
            <person name="Winkler M.E."/>
        </authorList>
    </citation>
    <scope>NUCLEOTIDE SEQUENCE</scope>
</reference>